<dbReference type="PANTHER" id="PTHR10127:SF850">
    <property type="entry name" value="METALLOENDOPEPTIDASE"/>
    <property type="match status" value="1"/>
</dbReference>
<dbReference type="AlphaFoldDB" id="A0A2T2P8P0"/>
<sequence>MGIFNVICLFFLNLAVSCPPPFNNHLFAEDPDALAEAVLNLAKVEPNLGWAEAVKSIGNPHTIWPQGPDKVTLIHYCFANKESYDYLQPVIDKAWKIWHNVIGNPGAATGHTLKFEEVKSPFPQIPYCYLDYAKRIWNPHFHAQTVVVQLGSDNVFAQSVLGFLPYNAEGRHAIWIGRKASKKGNMAPYVAHELGHIFGLWHEHQRADRDHYIHFDCTKLAEYEAVKARVEAEGTYTMEQVCRSSTLVYGYGSGIPSWSKESFPSGNGWKVQNDGQLDFKSIMIYSGTSGMSDTKNINNLFDNPMVKWKASGPGYEPPKEGRTIRNCEIFSDNPTVSEKDYEAIRFLYTWG</sequence>
<keyword evidence="1" id="KW-0862">Zinc</keyword>
<dbReference type="EC" id="3.4.24.-" evidence="1"/>
<keyword evidence="4" id="KW-1185">Reference proteome</keyword>
<feature type="chain" id="PRO_5033100676" description="Metalloendopeptidase" evidence="1">
    <location>
        <begin position="18"/>
        <end position="351"/>
    </location>
</feature>
<dbReference type="SUPFAM" id="SSF55486">
    <property type="entry name" value="Metalloproteases ('zincins'), catalytic domain"/>
    <property type="match status" value="1"/>
</dbReference>
<reference evidence="3 4" key="1">
    <citation type="journal article" date="2018" name="Front. Microbiol.">
        <title>Genome-Wide Analysis of Corynespora cassiicola Leaf Fall Disease Putative Effectors.</title>
        <authorList>
            <person name="Lopez D."/>
            <person name="Ribeiro S."/>
            <person name="Label P."/>
            <person name="Fumanal B."/>
            <person name="Venisse J.S."/>
            <person name="Kohler A."/>
            <person name="de Oliveira R.R."/>
            <person name="Labutti K."/>
            <person name="Lipzen A."/>
            <person name="Lail K."/>
            <person name="Bauer D."/>
            <person name="Ohm R.A."/>
            <person name="Barry K.W."/>
            <person name="Spatafora J."/>
            <person name="Grigoriev I.V."/>
            <person name="Martin F.M."/>
            <person name="Pujade-Renaud V."/>
        </authorList>
    </citation>
    <scope>NUCLEOTIDE SEQUENCE [LARGE SCALE GENOMIC DNA]</scope>
    <source>
        <strain evidence="3 4">Philippines</strain>
    </source>
</reference>
<feature type="domain" description="Peptidase metallopeptidase" evidence="2">
    <location>
        <begin position="60"/>
        <end position="238"/>
    </location>
</feature>
<dbReference type="InterPro" id="IPR001506">
    <property type="entry name" value="Peptidase_M12A"/>
</dbReference>
<evidence type="ECO:0000313" key="3">
    <source>
        <dbReference type="EMBL" id="PSN74023.1"/>
    </source>
</evidence>
<dbReference type="GO" id="GO:0006508">
    <property type="term" value="P:proteolysis"/>
    <property type="evidence" value="ECO:0007669"/>
    <property type="project" value="UniProtKB-KW"/>
</dbReference>
<dbReference type="SMART" id="SM00235">
    <property type="entry name" value="ZnMc"/>
    <property type="match status" value="1"/>
</dbReference>
<dbReference type="Gene3D" id="3.40.390.10">
    <property type="entry name" value="Collagenase (Catalytic Domain)"/>
    <property type="match status" value="1"/>
</dbReference>
<keyword evidence="1" id="KW-0482">Metalloprotease</keyword>
<dbReference type="PANTHER" id="PTHR10127">
    <property type="entry name" value="DISCOIDIN, CUB, EGF, LAMININ , AND ZINC METALLOPROTEASE DOMAIN CONTAINING"/>
    <property type="match status" value="1"/>
</dbReference>
<evidence type="ECO:0000313" key="4">
    <source>
        <dbReference type="Proteomes" id="UP000240883"/>
    </source>
</evidence>
<keyword evidence="1" id="KW-0479">Metal-binding</keyword>
<organism evidence="3 4">
    <name type="scientific">Corynespora cassiicola Philippines</name>
    <dbReference type="NCBI Taxonomy" id="1448308"/>
    <lineage>
        <taxon>Eukaryota</taxon>
        <taxon>Fungi</taxon>
        <taxon>Dikarya</taxon>
        <taxon>Ascomycota</taxon>
        <taxon>Pezizomycotina</taxon>
        <taxon>Dothideomycetes</taxon>
        <taxon>Pleosporomycetidae</taxon>
        <taxon>Pleosporales</taxon>
        <taxon>Corynesporascaceae</taxon>
        <taxon>Corynespora</taxon>
    </lineage>
</organism>
<keyword evidence="1" id="KW-0378">Hydrolase</keyword>
<protein>
    <recommendedName>
        <fullName evidence="1">Metalloendopeptidase</fullName>
        <ecNumber evidence="1">3.4.24.-</ecNumber>
    </recommendedName>
</protein>
<dbReference type="Pfam" id="PF01400">
    <property type="entry name" value="Astacin"/>
    <property type="match status" value="1"/>
</dbReference>
<keyword evidence="1" id="KW-0645">Protease</keyword>
<name>A0A2T2P8P0_CORCC</name>
<proteinExistence type="predicted"/>
<evidence type="ECO:0000259" key="2">
    <source>
        <dbReference type="SMART" id="SM00235"/>
    </source>
</evidence>
<dbReference type="GO" id="GO:0004222">
    <property type="term" value="F:metalloendopeptidase activity"/>
    <property type="evidence" value="ECO:0007669"/>
    <property type="project" value="UniProtKB-UniRule"/>
</dbReference>
<comment type="cofactor">
    <cofactor evidence="1">
        <name>Zn(2+)</name>
        <dbReference type="ChEBI" id="CHEBI:29105"/>
    </cofactor>
    <text evidence="1">Binds 1 zinc ion per subunit.</text>
</comment>
<evidence type="ECO:0000256" key="1">
    <source>
        <dbReference type="RuleBase" id="RU361183"/>
    </source>
</evidence>
<dbReference type="InterPro" id="IPR006026">
    <property type="entry name" value="Peptidase_Metallo"/>
</dbReference>
<dbReference type="PRINTS" id="PR00480">
    <property type="entry name" value="ASTACIN"/>
</dbReference>
<dbReference type="EMBL" id="KZ678128">
    <property type="protein sequence ID" value="PSN74023.1"/>
    <property type="molecule type" value="Genomic_DNA"/>
</dbReference>
<gene>
    <name evidence="3" type="ORF">BS50DRAFT_580875</name>
</gene>
<feature type="signal peptide" evidence="1">
    <location>
        <begin position="1"/>
        <end position="17"/>
    </location>
</feature>
<dbReference type="Proteomes" id="UP000240883">
    <property type="component" value="Unassembled WGS sequence"/>
</dbReference>
<keyword evidence="1" id="KW-0732">Signal</keyword>
<dbReference type="STRING" id="1448308.A0A2T2P8P0"/>
<dbReference type="OrthoDB" id="291007at2759"/>
<accession>A0A2T2P8P0</accession>
<dbReference type="InterPro" id="IPR024079">
    <property type="entry name" value="MetalloPept_cat_dom_sf"/>
</dbReference>
<dbReference type="GO" id="GO:0008270">
    <property type="term" value="F:zinc ion binding"/>
    <property type="evidence" value="ECO:0007669"/>
    <property type="project" value="InterPro"/>
</dbReference>